<accession>A0A0V1LV75</accession>
<comment type="caution">
    <text evidence="1">The sequence shown here is derived from an EMBL/GenBank/DDBJ whole genome shotgun (WGS) entry which is preliminary data.</text>
</comment>
<sequence length="143" mass="15912">MRYLILLCASGTTLGGGVRDPIVSGSVRSAGPLLANSHLLMLEPNFFSFLQSLSVFLSWTKFASLFLLRCQYLAWYLVQDQEDEYQSAAAVFLSNFCSPGGFADKHLSLKHLTSGKILPVARVGFFLLYCNIEPADPHVRHHF</sequence>
<dbReference type="AlphaFoldDB" id="A0A0V1LV75"/>
<name>A0A0V1LV75_9BILA</name>
<evidence type="ECO:0000313" key="2">
    <source>
        <dbReference type="Proteomes" id="UP000054721"/>
    </source>
</evidence>
<protein>
    <submittedName>
        <fullName evidence="1">Uncharacterized protein</fullName>
    </submittedName>
</protein>
<dbReference type="Proteomes" id="UP000054721">
    <property type="component" value="Unassembled WGS sequence"/>
</dbReference>
<dbReference type="EMBL" id="JYDW01000001">
    <property type="protein sequence ID" value="KRZ63395.1"/>
    <property type="molecule type" value="Genomic_DNA"/>
</dbReference>
<proteinExistence type="predicted"/>
<gene>
    <name evidence="1" type="ORF">T02_4140</name>
</gene>
<evidence type="ECO:0000313" key="1">
    <source>
        <dbReference type="EMBL" id="KRZ63395.1"/>
    </source>
</evidence>
<organism evidence="1 2">
    <name type="scientific">Trichinella nativa</name>
    <dbReference type="NCBI Taxonomy" id="6335"/>
    <lineage>
        <taxon>Eukaryota</taxon>
        <taxon>Metazoa</taxon>
        <taxon>Ecdysozoa</taxon>
        <taxon>Nematoda</taxon>
        <taxon>Enoplea</taxon>
        <taxon>Dorylaimia</taxon>
        <taxon>Trichinellida</taxon>
        <taxon>Trichinellidae</taxon>
        <taxon>Trichinella</taxon>
    </lineage>
</organism>
<reference evidence="1 2" key="1">
    <citation type="submission" date="2015-05" db="EMBL/GenBank/DDBJ databases">
        <title>Evolution of Trichinella species and genotypes.</title>
        <authorList>
            <person name="Korhonen P.K."/>
            <person name="Edoardo P."/>
            <person name="Giuseppe L.R."/>
            <person name="Gasser R.B."/>
        </authorList>
    </citation>
    <scope>NUCLEOTIDE SEQUENCE [LARGE SCALE GENOMIC DNA]</scope>
    <source>
        <strain evidence="1">ISS10</strain>
    </source>
</reference>
<keyword evidence="2" id="KW-1185">Reference proteome</keyword>